<reference evidence="2" key="1">
    <citation type="journal article" date="2023" name="Mol. Phylogenet. Evol.">
        <title>Genome-scale phylogeny and comparative genomics of the fungal order Sordariales.</title>
        <authorList>
            <person name="Hensen N."/>
            <person name="Bonometti L."/>
            <person name="Westerberg I."/>
            <person name="Brannstrom I.O."/>
            <person name="Guillou S."/>
            <person name="Cros-Aarteil S."/>
            <person name="Calhoun S."/>
            <person name="Haridas S."/>
            <person name="Kuo A."/>
            <person name="Mondo S."/>
            <person name="Pangilinan J."/>
            <person name="Riley R."/>
            <person name="LaButti K."/>
            <person name="Andreopoulos B."/>
            <person name="Lipzen A."/>
            <person name="Chen C."/>
            <person name="Yan M."/>
            <person name="Daum C."/>
            <person name="Ng V."/>
            <person name="Clum A."/>
            <person name="Steindorff A."/>
            <person name="Ohm R.A."/>
            <person name="Martin F."/>
            <person name="Silar P."/>
            <person name="Natvig D.O."/>
            <person name="Lalanne C."/>
            <person name="Gautier V."/>
            <person name="Ament-Velasquez S.L."/>
            <person name="Kruys A."/>
            <person name="Hutchinson M.I."/>
            <person name="Powell A.J."/>
            <person name="Barry K."/>
            <person name="Miller A.N."/>
            <person name="Grigoriev I.V."/>
            <person name="Debuchy R."/>
            <person name="Gladieux P."/>
            <person name="Hiltunen Thoren M."/>
            <person name="Johannesson H."/>
        </authorList>
    </citation>
    <scope>NUCLEOTIDE SEQUENCE</scope>
    <source>
        <strain evidence="2">CBS 232.78</strain>
    </source>
</reference>
<feature type="compositionally biased region" description="Acidic residues" evidence="1">
    <location>
        <begin position="63"/>
        <end position="93"/>
    </location>
</feature>
<protein>
    <submittedName>
        <fullName evidence="2">Uncharacterized protein</fullName>
    </submittedName>
</protein>
<evidence type="ECO:0000313" key="3">
    <source>
        <dbReference type="Proteomes" id="UP001285441"/>
    </source>
</evidence>
<evidence type="ECO:0000256" key="1">
    <source>
        <dbReference type="SAM" id="MobiDB-lite"/>
    </source>
</evidence>
<feature type="region of interest" description="Disordered" evidence="1">
    <location>
        <begin position="416"/>
        <end position="453"/>
    </location>
</feature>
<organism evidence="2 3">
    <name type="scientific">Podospora didyma</name>
    <dbReference type="NCBI Taxonomy" id="330526"/>
    <lineage>
        <taxon>Eukaryota</taxon>
        <taxon>Fungi</taxon>
        <taxon>Dikarya</taxon>
        <taxon>Ascomycota</taxon>
        <taxon>Pezizomycotina</taxon>
        <taxon>Sordariomycetes</taxon>
        <taxon>Sordariomycetidae</taxon>
        <taxon>Sordariales</taxon>
        <taxon>Podosporaceae</taxon>
        <taxon>Podospora</taxon>
    </lineage>
</organism>
<sequence length="644" mass="71692">MEPSSSVAGAAREERFARRRLRFSEISVAPTVHVQTAASRFGSHILEDLKTYVFEGPQSFAMDMDDDDDDDDDEDDGEDMDDDDDSDVDYDDMDGGHTANEADWAIGGDWDDGMGQPQNEPAIDASGPGYDQSHSPQQQQQSFPRVARIRGNLTALSQRFNLYFAVYQDKIYIYLPKKAPQILPSPALILQPRRTKAAKAIGGHLEVVLFAYDDGDVGAYYTHVIARCIQANQEQPRDGLPFHRQVPKEFFHENVGLSAWGLALHEKSRLIGVSTNRHEVVVFAFAMNRRSPQRSESPSVDDSPNLECGLTCLRLEKHLQARTRSWRIVLPLGRDGHNIPSISFCDDEAGYADKIHMLERASALGQKLQADRLVALWYIKEHALNMDAAFRQRHGTNIYVKIHADASQGRNSNFQAELSAEEEDDDMQEVGVEPEGPSEPEAGHDPASKPVDVLPPNRHWLNINKLASGVGCAFDDLSDDVQLARTIVPSMAQTPVLGGNMGKFFDFMNASATRQSLTKPTQFGKTEFPPHMAKNLRRVEPYDLSKNISERASMVLHVPDLNLVVIGSLNGRVALLTLTKTLKNLDCGILVGPGTEVMAVEERSRELSRNEEGGWQIPTLRYIGWSEIFADTEANHSGHNLKKH</sequence>
<dbReference type="EMBL" id="JAULSW010000001">
    <property type="protein sequence ID" value="KAK3394458.1"/>
    <property type="molecule type" value="Genomic_DNA"/>
</dbReference>
<reference evidence="2" key="2">
    <citation type="submission" date="2023-06" db="EMBL/GenBank/DDBJ databases">
        <authorList>
            <consortium name="Lawrence Berkeley National Laboratory"/>
            <person name="Haridas S."/>
            <person name="Hensen N."/>
            <person name="Bonometti L."/>
            <person name="Westerberg I."/>
            <person name="Brannstrom I.O."/>
            <person name="Guillou S."/>
            <person name="Cros-Aarteil S."/>
            <person name="Calhoun S."/>
            <person name="Kuo A."/>
            <person name="Mondo S."/>
            <person name="Pangilinan J."/>
            <person name="Riley R."/>
            <person name="LaButti K."/>
            <person name="Andreopoulos B."/>
            <person name="Lipzen A."/>
            <person name="Chen C."/>
            <person name="Yanf M."/>
            <person name="Daum C."/>
            <person name="Ng V."/>
            <person name="Clum A."/>
            <person name="Steindorff A."/>
            <person name="Ohm R."/>
            <person name="Martin F."/>
            <person name="Silar P."/>
            <person name="Natvig D."/>
            <person name="Lalanne C."/>
            <person name="Gautier V."/>
            <person name="Ament-velasquez S.L."/>
            <person name="Kruys A."/>
            <person name="Hutchinson M.I."/>
            <person name="Powell A.J."/>
            <person name="Barry K."/>
            <person name="Miller A.N."/>
            <person name="Grigoriev I.V."/>
            <person name="Debuchy R."/>
            <person name="Gladieux P."/>
            <person name="Thoren M.H."/>
            <person name="Johannesson H."/>
        </authorList>
    </citation>
    <scope>NUCLEOTIDE SEQUENCE</scope>
    <source>
        <strain evidence="2">CBS 232.78</strain>
    </source>
</reference>
<dbReference type="Proteomes" id="UP001285441">
    <property type="component" value="Unassembled WGS sequence"/>
</dbReference>
<feature type="compositionally biased region" description="Low complexity" evidence="1">
    <location>
        <begin position="132"/>
        <end position="142"/>
    </location>
</feature>
<gene>
    <name evidence="2" type="ORF">B0H63DRAFT_444614</name>
</gene>
<feature type="compositionally biased region" description="Acidic residues" evidence="1">
    <location>
        <begin position="419"/>
        <end position="428"/>
    </location>
</feature>
<feature type="region of interest" description="Disordered" evidence="1">
    <location>
        <begin position="59"/>
        <end position="143"/>
    </location>
</feature>
<accession>A0AAE0P6U8</accession>
<name>A0AAE0P6U8_9PEZI</name>
<comment type="caution">
    <text evidence="2">The sequence shown here is derived from an EMBL/GenBank/DDBJ whole genome shotgun (WGS) entry which is preliminary data.</text>
</comment>
<dbReference type="AlphaFoldDB" id="A0AAE0P6U8"/>
<proteinExistence type="predicted"/>
<keyword evidence="3" id="KW-1185">Reference proteome</keyword>
<evidence type="ECO:0000313" key="2">
    <source>
        <dbReference type="EMBL" id="KAK3394458.1"/>
    </source>
</evidence>